<accession>A0A0C9UKB6</accession>
<gene>
    <name evidence="1" type="ORF">M422DRAFT_193111</name>
</gene>
<reference evidence="1 2" key="1">
    <citation type="submission" date="2014-06" db="EMBL/GenBank/DDBJ databases">
        <title>Evolutionary Origins and Diversification of the Mycorrhizal Mutualists.</title>
        <authorList>
            <consortium name="DOE Joint Genome Institute"/>
            <consortium name="Mycorrhizal Genomics Consortium"/>
            <person name="Kohler A."/>
            <person name="Kuo A."/>
            <person name="Nagy L.G."/>
            <person name="Floudas D."/>
            <person name="Copeland A."/>
            <person name="Barry K.W."/>
            <person name="Cichocki N."/>
            <person name="Veneault-Fourrey C."/>
            <person name="LaButti K."/>
            <person name="Lindquist E.A."/>
            <person name="Lipzen A."/>
            <person name="Lundell T."/>
            <person name="Morin E."/>
            <person name="Murat C."/>
            <person name="Riley R."/>
            <person name="Ohm R."/>
            <person name="Sun H."/>
            <person name="Tunlid A."/>
            <person name="Henrissat B."/>
            <person name="Grigoriev I.V."/>
            <person name="Hibbett D.S."/>
            <person name="Martin F."/>
        </authorList>
    </citation>
    <scope>NUCLEOTIDE SEQUENCE [LARGE SCALE GENOMIC DNA]</scope>
    <source>
        <strain evidence="1 2">SS14</strain>
    </source>
</reference>
<name>A0A0C9UKB6_SPHS4</name>
<evidence type="ECO:0000313" key="1">
    <source>
        <dbReference type="EMBL" id="KIJ25710.1"/>
    </source>
</evidence>
<feature type="non-terminal residue" evidence="1">
    <location>
        <position position="1"/>
    </location>
</feature>
<dbReference type="AlphaFoldDB" id="A0A0C9UKB6"/>
<proteinExistence type="predicted"/>
<dbReference type="OrthoDB" id="4230923at2759"/>
<sequence>DGIVIRGKRVRARKMAREPCRCLKCQKVEANHIAVNCSSEKDICGTCGEEHRTAECKEIDPNKFKCVNCKTHGHASWGRECPAYQHAAHRLRQRDTEATY</sequence>
<protein>
    <submittedName>
        <fullName evidence="1">Uncharacterized protein</fullName>
    </submittedName>
</protein>
<evidence type="ECO:0000313" key="2">
    <source>
        <dbReference type="Proteomes" id="UP000054279"/>
    </source>
</evidence>
<dbReference type="Proteomes" id="UP000054279">
    <property type="component" value="Unassembled WGS sequence"/>
</dbReference>
<organism evidence="1 2">
    <name type="scientific">Sphaerobolus stellatus (strain SS14)</name>
    <dbReference type="NCBI Taxonomy" id="990650"/>
    <lineage>
        <taxon>Eukaryota</taxon>
        <taxon>Fungi</taxon>
        <taxon>Dikarya</taxon>
        <taxon>Basidiomycota</taxon>
        <taxon>Agaricomycotina</taxon>
        <taxon>Agaricomycetes</taxon>
        <taxon>Phallomycetidae</taxon>
        <taxon>Geastrales</taxon>
        <taxon>Sphaerobolaceae</taxon>
        <taxon>Sphaerobolus</taxon>
    </lineage>
</organism>
<keyword evidence="2" id="KW-1185">Reference proteome</keyword>
<dbReference type="HOGENOM" id="CLU_138299_1_0_1"/>
<dbReference type="EMBL" id="KN837401">
    <property type="protein sequence ID" value="KIJ25710.1"/>
    <property type="molecule type" value="Genomic_DNA"/>
</dbReference>